<evidence type="ECO:0000259" key="6">
    <source>
        <dbReference type="Pfam" id="PF00288"/>
    </source>
</evidence>
<dbReference type="Gene3D" id="3.30.70.890">
    <property type="entry name" value="GHMP kinase, C-terminal domain"/>
    <property type="match status" value="1"/>
</dbReference>
<comment type="caution">
    <text evidence="8">The sequence shown here is derived from an EMBL/GenBank/DDBJ whole genome shotgun (WGS) entry which is preliminary data.</text>
</comment>
<protein>
    <submittedName>
        <fullName evidence="8">Galactokinase</fullName>
    </submittedName>
</protein>
<evidence type="ECO:0000256" key="1">
    <source>
        <dbReference type="ARBA" id="ARBA00006566"/>
    </source>
</evidence>
<dbReference type="Pfam" id="PF10509">
    <property type="entry name" value="GalKase_gal_bdg"/>
    <property type="match status" value="1"/>
</dbReference>
<gene>
    <name evidence="8" type="ORF">IAB77_06465</name>
</gene>
<sequence length="425" mass="43660">MPSLGEIAAALSSGEADAALGALRGEGGAERTRSRALRAAEGCLGVFGRSPGDGALLASAPGRAELGGNHTDHQRGRVLCAAVGLDALGCAARNGLDRVRVYSEGFGLTELALPAAGPDEKERGGSAALIRGIASALRPEGFDAYVLSDVPPGSGLSSSAAFELLIAVMCAAFSGDGDALGALRLASVCQRAENEYFGKPCGLLDQAASALGGVQEIDFADPARPSASGVGFDFGRCGHRMCVVNCGAPHGDLTADYVAITAECRAVAGHFGAEVLREVDSRDFLAEIPALRRALGDRAVLRAMHFFAENERVVREATALRRGDFGEFLRCVDESGRSSAELLQNLWPGRDAGEQPLMLAVALARDILAGSGACRVHGGGFGGTALAFVPEGLYGEFSARMEAVFGPGSCRALSVRPSGAAVIDI</sequence>
<keyword evidence="4" id="KW-0418">Kinase</keyword>
<dbReference type="PANTHER" id="PTHR10457">
    <property type="entry name" value="MEVALONATE KINASE/GALACTOKINASE"/>
    <property type="match status" value="1"/>
</dbReference>
<reference evidence="8" key="1">
    <citation type="submission" date="2020-10" db="EMBL/GenBank/DDBJ databases">
        <authorList>
            <person name="Gilroy R."/>
        </authorList>
    </citation>
    <scope>NUCLEOTIDE SEQUENCE</scope>
    <source>
        <strain evidence="8">ChiBcolR7-354</strain>
    </source>
</reference>
<dbReference type="PIRSF" id="PIRSF000530">
    <property type="entry name" value="Galactokinase"/>
    <property type="match status" value="1"/>
</dbReference>
<dbReference type="PRINTS" id="PR00473">
    <property type="entry name" value="GALCTOKINASE"/>
</dbReference>
<keyword evidence="3" id="KW-0547">Nucleotide-binding</keyword>
<dbReference type="InterPro" id="IPR020568">
    <property type="entry name" value="Ribosomal_Su5_D2-typ_SF"/>
</dbReference>
<feature type="domain" description="Galactokinase N-terminal" evidence="7">
    <location>
        <begin position="47"/>
        <end position="92"/>
    </location>
</feature>
<dbReference type="InterPro" id="IPR006204">
    <property type="entry name" value="GHMP_kinase_N_dom"/>
</dbReference>
<reference evidence="8" key="2">
    <citation type="journal article" date="2021" name="PeerJ">
        <title>Extensive microbial diversity within the chicken gut microbiome revealed by metagenomics and culture.</title>
        <authorList>
            <person name="Gilroy R."/>
            <person name="Ravi A."/>
            <person name="Getino M."/>
            <person name="Pursley I."/>
            <person name="Horton D.L."/>
            <person name="Alikhan N.F."/>
            <person name="Baker D."/>
            <person name="Gharbi K."/>
            <person name="Hall N."/>
            <person name="Watson M."/>
            <person name="Adriaenssens E.M."/>
            <person name="Foster-Nyarko E."/>
            <person name="Jarju S."/>
            <person name="Secka A."/>
            <person name="Antonio M."/>
            <person name="Oren A."/>
            <person name="Chaudhuri R.R."/>
            <person name="La Ragione R."/>
            <person name="Hildebrand F."/>
            <person name="Pallen M.J."/>
        </authorList>
    </citation>
    <scope>NUCLEOTIDE SEQUENCE</scope>
    <source>
        <strain evidence="8">ChiBcolR7-354</strain>
    </source>
</reference>
<dbReference type="InterPro" id="IPR036554">
    <property type="entry name" value="GHMP_kinase_C_sf"/>
</dbReference>
<evidence type="ECO:0000313" key="8">
    <source>
        <dbReference type="EMBL" id="HIQ78886.1"/>
    </source>
</evidence>
<comment type="similarity">
    <text evidence="1">Belongs to the GHMP kinase family. GalK subfamily.</text>
</comment>
<dbReference type="Pfam" id="PF00288">
    <property type="entry name" value="GHMP_kinases_N"/>
    <property type="match status" value="1"/>
</dbReference>
<dbReference type="GO" id="GO:0006012">
    <property type="term" value="P:galactose metabolic process"/>
    <property type="evidence" value="ECO:0007669"/>
    <property type="project" value="InterPro"/>
</dbReference>
<dbReference type="GO" id="GO:0004335">
    <property type="term" value="F:galactokinase activity"/>
    <property type="evidence" value="ECO:0007669"/>
    <property type="project" value="InterPro"/>
</dbReference>
<dbReference type="InterPro" id="IPR006206">
    <property type="entry name" value="Mevalonate/galactokinase"/>
</dbReference>
<evidence type="ECO:0000313" key="9">
    <source>
        <dbReference type="Proteomes" id="UP000824262"/>
    </source>
</evidence>
<evidence type="ECO:0000259" key="7">
    <source>
        <dbReference type="Pfam" id="PF10509"/>
    </source>
</evidence>
<dbReference type="InterPro" id="IPR019539">
    <property type="entry name" value="GalKase_N"/>
</dbReference>
<organism evidence="8 9">
    <name type="scientific">Candidatus Scatomorpha intestinavium</name>
    <dbReference type="NCBI Taxonomy" id="2840922"/>
    <lineage>
        <taxon>Bacteria</taxon>
        <taxon>Bacillati</taxon>
        <taxon>Bacillota</taxon>
        <taxon>Clostridia</taxon>
        <taxon>Eubacteriales</taxon>
        <taxon>Candidatus Scatomorpha</taxon>
    </lineage>
</organism>
<evidence type="ECO:0000256" key="2">
    <source>
        <dbReference type="ARBA" id="ARBA00022679"/>
    </source>
</evidence>
<dbReference type="GO" id="GO:0005524">
    <property type="term" value="F:ATP binding"/>
    <property type="evidence" value="ECO:0007669"/>
    <property type="project" value="UniProtKB-KW"/>
</dbReference>
<dbReference type="SUPFAM" id="SSF54211">
    <property type="entry name" value="Ribosomal protein S5 domain 2-like"/>
    <property type="match status" value="1"/>
</dbReference>
<evidence type="ECO:0000256" key="4">
    <source>
        <dbReference type="ARBA" id="ARBA00022777"/>
    </source>
</evidence>
<dbReference type="InterPro" id="IPR006203">
    <property type="entry name" value="GHMP_knse_ATP-bd_CS"/>
</dbReference>
<dbReference type="Gene3D" id="3.30.230.10">
    <property type="match status" value="1"/>
</dbReference>
<evidence type="ECO:0000256" key="5">
    <source>
        <dbReference type="ARBA" id="ARBA00022840"/>
    </source>
</evidence>
<dbReference type="InterPro" id="IPR014721">
    <property type="entry name" value="Ribsml_uS5_D2-typ_fold_subgr"/>
</dbReference>
<proteinExistence type="inferred from homology"/>
<keyword evidence="5" id="KW-0067">ATP-binding</keyword>
<dbReference type="PRINTS" id="PR00959">
    <property type="entry name" value="MEVGALKINASE"/>
</dbReference>
<name>A0A9D0ZG77_9FIRM</name>
<dbReference type="AlphaFoldDB" id="A0A9D0ZG77"/>
<dbReference type="Proteomes" id="UP000824262">
    <property type="component" value="Unassembled WGS sequence"/>
</dbReference>
<accession>A0A9D0ZG77</accession>
<evidence type="ECO:0000256" key="3">
    <source>
        <dbReference type="ARBA" id="ARBA00022741"/>
    </source>
</evidence>
<feature type="domain" description="GHMP kinase N-terminal" evidence="6">
    <location>
        <begin position="130"/>
        <end position="213"/>
    </location>
</feature>
<dbReference type="SUPFAM" id="SSF55060">
    <property type="entry name" value="GHMP Kinase, C-terminal domain"/>
    <property type="match status" value="1"/>
</dbReference>
<dbReference type="InterPro" id="IPR000705">
    <property type="entry name" value="Galactokinase"/>
</dbReference>
<dbReference type="EMBL" id="DVGA01000064">
    <property type="protein sequence ID" value="HIQ78886.1"/>
    <property type="molecule type" value="Genomic_DNA"/>
</dbReference>
<dbReference type="PANTHER" id="PTHR10457:SF7">
    <property type="entry name" value="GALACTOKINASE-RELATED"/>
    <property type="match status" value="1"/>
</dbReference>
<dbReference type="GO" id="GO:0005829">
    <property type="term" value="C:cytosol"/>
    <property type="evidence" value="ECO:0007669"/>
    <property type="project" value="TreeGrafter"/>
</dbReference>
<keyword evidence="2" id="KW-0808">Transferase</keyword>
<dbReference type="PROSITE" id="PS00627">
    <property type="entry name" value="GHMP_KINASES_ATP"/>
    <property type="match status" value="1"/>
</dbReference>